<dbReference type="Proteomes" id="UP000232958">
    <property type="component" value="Segment"/>
</dbReference>
<protein>
    <submittedName>
        <fullName evidence="1">p47</fullName>
    </submittedName>
</protein>
<accession>A0A0H4BL02</accession>
<name>A0A0H4BL02_GVAS</name>
<sequence>MEDESQCVSSNAFCDVQTFFSQPFPQCVKYLISDLLLYWLSCRIKETKDYNLVKRCIIIKEGFLHVSVQFIKFKLENAHTCTPQDLENYVQYSKYTRMLSSSSKQLLEMVLKDRWYKGDMDRLKKILVMKHYQPLVAFLENCLWERGYENNYTLGQQLSIRMTTNLIQSGLDFKHHVNEDKINKGRGWNDPLFEKMLRNVQSVADTTKRYKWSRVYVMLELDRNNLAVLIGALKNNFTVITNELLDNVCLIDCSCDKSSEKCINLLSPLIMSRHVNVLFITDTENYLDNCVFYIYNSMKFYYYCLKNRFVFYYEDYETLYFLFTISALEVVNGGCLNSFTLEKSPIMHPLELNSRRCNALKRAAAQSKVIHNDIDLKVDFVYGKRITTGTYDPARMVQIILKD</sequence>
<dbReference type="EMBL" id="KR584663">
    <property type="protein sequence ID" value="AKN63346.1"/>
    <property type="molecule type" value="Genomic_DNA"/>
</dbReference>
<organism evidence="1 2">
    <name type="scientific">Agrotis segetum granulosis virus</name>
    <name type="common">AsGV</name>
    <name type="synonym">Agrotis segetum granulovirus</name>
    <dbReference type="NCBI Taxonomy" id="10464"/>
    <lineage>
        <taxon>Viruses</taxon>
        <taxon>Viruses incertae sedis</taxon>
        <taxon>Naldaviricetes</taxon>
        <taxon>Lefavirales</taxon>
        <taxon>Baculoviridae</taxon>
        <taxon>Betabaculovirus</taxon>
        <taxon>Betabaculovirus agsegetum</taxon>
    </lineage>
</organism>
<dbReference type="OrthoDB" id="6161at10239"/>
<proteinExistence type="predicted"/>
<dbReference type="Pfam" id="PF05112">
    <property type="entry name" value="Baculo_p47"/>
    <property type="match status" value="1"/>
</dbReference>
<dbReference type="GO" id="GO:0046782">
    <property type="term" value="P:regulation of viral transcription"/>
    <property type="evidence" value="ECO:0007669"/>
    <property type="project" value="InterPro"/>
</dbReference>
<dbReference type="InterPro" id="IPR007799">
    <property type="entry name" value="Baculo_p47"/>
</dbReference>
<organismHost>
    <name type="scientific">Agrotis segetum</name>
    <name type="common">Turnip moth</name>
    <dbReference type="NCBI Taxonomy" id="47767"/>
</organismHost>
<gene>
    <name evidence="1" type="ORF">AsGV072</name>
</gene>
<keyword evidence="2" id="KW-1185">Reference proteome</keyword>
<evidence type="ECO:0000313" key="2">
    <source>
        <dbReference type="Proteomes" id="UP000232958"/>
    </source>
</evidence>
<reference evidence="1 2" key="1">
    <citation type="submission" date="2015-05" db="EMBL/GenBank/DDBJ databases">
        <title>Complete Sequence of an Agrotis segetum granulovirus isolate from Europe.</title>
        <authorList>
            <person name="Gueli Alletti G."/>
            <person name="Wennmann J.T."/>
            <person name="Jehle J.A."/>
        </authorList>
    </citation>
    <scope>NUCLEOTIDE SEQUENCE [LARGE SCALE GENOMIC DNA]</scope>
    <source>
        <strain evidence="1 2">DA</strain>
    </source>
</reference>
<evidence type="ECO:0000313" key="1">
    <source>
        <dbReference type="EMBL" id="AKN63346.1"/>
    </source>
</evidence>